<keyword evidence="3" id="KW-1185">Reference proteome</keyword>
<evidence type="ECO:0000313" key="2">
    <source>
        <dbReference type="EMBL" id="GGG71066.1"/>
    </source>
</evidence>
<dbReference type="SUPFAM" id="SSF52540">
    <property type="entry name" value="P-loop containing nucleoside triphosphate hydrolases"/>
    <property type="match status" value="1"/>
</dbReference>
<evidence type="ECO:0000313" key="3">
    <source>
        <dbReference type="Proteomes" id="UP000638848"/>
    </source>
</evidence>
<evidence type="ECO:0000259" key="1">
    <source>
        <dbReference type="Pfam" id="PF02223"/>
    </source>
</evidence>
<reference evidence="2" key="1">
    <citation type="journal article" date="2014" name="Int. J. Syst. Evol. Microbiol.">
        <title>Complete genome sequence of Corynebacterium casei LMG S-19264T (=DSM 44701T), isolated from a smear-ripened cheese.</title>
        <authorList>
            <consortium name="US DOE Joint Genome Institute (JGI-PGF)"/>
            <person name="Walter F."/>
            <person name="Albersmeier A."/>
            <person name="Kalinowski J."/>
            <person name="Ruckert C."/>
        </authorList>
    </citation>
    <scope>NUCLEOTIDE SEQUENCE</scope>
    <source>
        <strain evidence="2">CGMCC 1.12187</strain>
    </source>
</reference>
<accession>A0A917H8L6</accession>
<proteinExistence type="predicted"/>
<reference evidence="2" key="2">
    <citation type="submission" date="2020-09" db="EMBL/GenBank/DDBJ databases">
        <authorList>
            <person name="Sun Q."/>
            <person name="Zhou Y."/>
        </authorList>
    </citation>
    <scope>NUCLEOTIDE SEQUENCE</scope>
    <source>
        <strain evidence="2">CGMCC 1.12187</strain>
    </source>
</reference>
<dbReference type="Pfam" id="PF02223">
    <property type="entry name" value="Thymidylate_kin"/>
    <property type="match status" value="1"/>
</dbReference>
<dbReference type="Gene3D" id="3.40.50.300">
    <property type="entry name" value="P-loop containing nucleotide triphosphate hydrolases"/>
    <property type="match status" value="1"/>
</dbReference>
<comment type="caution">
    <text evidence="2">The sequence shown here is derived from an EMBL/GenBank/DDBJ whole genome shotgun (WGS) entry which is preliminary data.</text>
</comment>
<name>A0A917H8L6_9MICC</name>
<dbReference type="InterPro" id="IPR027417">
    <property type="entry name" value="P-loop_NTPase"/>
</dbReference>
<dbReference type="InterPro" id="IPR039430">
    <property type="entry name" value="Thymidylate_kin-like_dom"/>
</dbReference>
<protein>
    <submittedName>
        <fullName evidence="2">Thymidylate kinase</fullName>
    </submittedName>
</protein>
<dbReference type="Proteomes" id="UP000638848">
    <property type="component" value="Unassembled WGS sequence"/>
</dbReference>
<sequence length="194" mass="21142">MSGRRARIIVLLGIDGAGKTTTAAALVAAERESGREAILLRNRSGRRWLARTSARFGVEVPVRWADRVETVVRTANVLVAQARAGRRDGLVVIDRHLVCQLVLRRVRGLPPGRVLPWLSARWLHGAVVVVLDVPAETARARILARGEDDESLEYLRTTRATYLEFAGARGWAVVDATGAPEAVLARLTGSAVLR</sequence>
<organism evidence="2 3">
    <name type="scientific">Kocuria dechangensis</name>
    <dbReference type="NCBI Taxonomy" id="1176249"/>
    <lineage>
        <taxon>Bacteria</taxon>
        <taxon>Bacillati</taxon>
        <taxon>Actinomycetota</taxon>
        <taxon>Actinomycetes</taxon>
        <taxon>Micrococcales</taxon>
        <taxon>Micrococcaceae</taxon>
        <taxon>Kocuria</taxon>
    </lineage>
</organism>
<gene>
    <name evidence="2" type="primary">tmk</name>
    <name evidence="2" type="ORF">GCM10011374_39660</name>
</gene>
<dbReference type="RefSeq" id="WP_229741995.1">
    <property type="nucleotide sequence ID" value="NZ_BMEQ01000043.1"/>
</dbReference>
<keyword evidence="2" id="KW-0418">Kinase</keyword>
<dbReference type="AlphaFoldDB" id="A0A917H8L6"/>
<keyword evidence="2" id="KW-0808">Transferase</keyword>
<dbReference type="EMBL" id="BMEQ01000043">
    <property type="protein sequence ID" value="GGG71066.1"/>
    <property type="molecule type" value="Genomic_DNA"/>
</dbReference>
<dbReference type="GO" id="GO:0016301">
    <property type="term" value="F:kinase activity"/>
    <property type="evidence" value="ECO:0007669"/>
    <property type="project" value="UniProtKB-KW"/>
</dbReference>
<feature type="domain" description="Thymidylate kinase-like" evidence="1">
    <location>
        <begin position="13"/>
        <end position="184"/>
    </location>
</feature>